<protein>
    <submittedName>
        <fullName evidence="6">LysR family transcriptional regulator</fullName>
    </submittedName>
</protein>
<keyword evidence="2" id="KW-0805">Transcription regulation</keyword>
<proteinExistence type="inferred from homology"/>
<dbReference type="PROSITE" id="PS50931">
    <property type="entry name" value="HTH_LYSR"/>
    <property type="match status" value="1"/>
</dbReference>
<organism evidence="6 7">
    <name type="scientific">Vibrio alginolyticus</name>
    <dbReference type="NCBI Taxonomy" id="663"/>
    <lineage>
        <taxon>Bacteria</taxon>
        <taxon>Pseudomonadati</taxon>
        <taxon>Pseudomonadota</taxon>
        <taxon>Gammaproteobacteria</taxon>
        <taxon>Vibrionales</taxon>
        <taxon>Vibrionaceae</taxon>
        <taxon>Vibrio</taxon>
    </lineage>
</organism>
<name>A0A7Y0N2R7_VIBAL</name>
<feature type="non-terminal residue" evidence="6">
    <location>
        <position position="134"/>
    </location>
</feature>
<dbReference type="EMBL" id="JABCMA010001263">
    <property type="protein sequence ID" value="NMR77983.1"/>
    <property type="molecule type" value="Genomic_DNA"/>
</dbReference>
<evidence type="ECO:0000313" key="6">
    <source>
        <dbReference type="EMBL" id="NMR77983.1"/>
    </source>
</evidence>
<dbReference type="GO" id="GO:0003700">
    <property type="term" value="F:DNA-binding transcription factor activity"/>
    <property type="evidence" value="ECO:0007669"/>
    <property type="project" value="InterPro"/>
</dbReference>
<sequence length="134" mass="15002">MNFDYNLLKVLAVILETRNTTTAAERLCTSQPAVSRSLRKIRDLFNDDILVRKGTNMELTPKAEEIKAQLSGIINDIDKLVNVSHSFDPATESSVLRVAINSSIAQWFSAAFTQLLAKEAPFMNLVIEDWTETT</sequence>
<dbReference type="SUPFAM" id="SSF46785">
    <property type="entry name" value="Winged helix' DNA-binding domain"/>
    <property type="match status" value="1"/>
</dbReference>
<keyword evidence="3" id="KW-0238">DNA-binding</keyword>
<dbReference type="InterPro" id="IPR036388">
    <property type="entry name" value="WH-like_DNA-bd_sf"/>
</dbReference>
<dbReference type="Pfam" id="PF00126">
    <property type="entry name" value="HTH_1"/>
    <property type="match status" value="1"/>
</dbReference>
<dbReference type="Gene3D" id="1.10.10.10">
    <property type="entry name" value="Winged helix-like DNA-binding domain superfamily/Winged helix DNA-binding domain"/>
    <property type="match status" value="1"/>
</dbReference>
<dbReference type="InterPro" id="IPR050389">
    <property type="entry name" value="LysR-type_TF"/>
</dbReference>
<evidence type="ECO:0000256" key="3">
    <source>
        <dbReference type="ARBA" id="ARBA00023125"/>
    </source>
</evidence>
<keyword evidence="4" id="KW-0804">Transcription</keyword>
<reference evidence="6 7" key="1">
    <citation type="submission" date="2020-04" db="EMBL/GenBank/DDBJ databases">
        <title>Whole-genome sequencing of Vibrio spp. from China reveals different genetic environments of blaCTX-M-14 among diverse lineages.</title>
        <authorList>
            <person name="Zheng Z."/>
            <person name="Ye L."/>
            <person name="Chen S."/>
        </authorList>
    </citation>
    <scope>NUCLEOTIDE SEQUENCE [LARGE SCALE GENOMIC DNA]</scope>
    <source>
        <strain evidence="6 7">Vb1636</strain>
    </source>
</reference>
<accession>A0A7Y0N2R7</accession>
<gene>
    <name evidence="6" type="ORF">HKB35_30860</name>
</gene>
<evidence type="ECO:0000256" key="2">
    <source>
        <dbReference type="ARBA" id="ARBA00023015"/>
    </source>
</evidence>
<dbReference type="Proteomes" id="UP000565155">
    <property type="component" value="Unassembled WGS sequence"/>
</dbReference>
<dbReference type="GO" id="GO:0003677">
    <property type="term" value="F:DNA binding"/>
    <property type="evidence" value="ECO:0007669"/>
    <property type="project" value="UniProtKB-KW"/>
</dbReference>
<comment type="caution">
    <text evidence="6">The sequence shown here is derived from an EMBL/GenBank/DDBJ whole genome shotgun (WGS) entry which is preliminary data.</text>
</comment>
<dbReference type="AlphaFoldDB" id="A0A7Y0N2R7"/>
<evidence type="ECO:0000313" key="7">
    <source>
        <dbReference type="Proteomes" id="UP000565155"/>
    </source>
</evidence>
<evidence type="ECO:0000256" key="1">
    <source>
        <dbReference type="ARBA" id="ARBA00009437"/>
    </source>
</evidence>
<evidence type="ECO:0000256" key="4">
    <source>
        <dbReference type="ARBA" id="ARBA00023163"/>
    </source>
</evidence>
<feature type="domain" description="HTH lysR-type" evidence="5">
    <location>
        <begin position="3"/>
        <end position="60"/>
    </location>
</feature>
<dbReference type="PANTHER" id="PTHR30118">
    <property type="entry name" value="HTH-TYPE TRANSCRIPTIONAL REGULATOR LEUO-RELATED"/>
    <property type="match status" value="1"/>
</dbReference>
<comment type="similarity">
    <text evidence="1">Belongs to the LysR transcriptional regulatory family.</text>
</comment>
<dbReference type="InterPro" id="IPR000847">
    <property type="entry name" value="LysR_HTH_N"/>
</dbReference>
<dbReference type="RefSeq" id="WP_169630069.1">
    <property type="nucleotide sequence ID" value="NZ_JABCMA010001263.1"/>
</dbReference>
<dbReference type="PANTHER" id="PTHR30118:SF12">
    <property type="entry name" value="TRANSCRIPTIONAL REGULATOR LYSR FAMILY"/>
    <property type="match status" value="1"/>
</dbReference>
<dbReference type="InterPro" id="IPR036390">
    <property type="entry name" value="WH_DNA-bd_sf"/>
</dbReference>
<evidence type="ECO:0000259" key="5">
    <source>
        <dbReference type="PROSITE" id="PS50931"/>
    </source>
</evidence>